<keyword evidence="1" id="KW-0472">Membrane</keyword>
<protein>
    <submittedName>
        <fullName evidence="2">Uncharacterized protein</fullName>
    </submittedName>
</protein>
<sequence length="206" mass="23873">MDKDLEEKKLLYKIYADLNKNEHYFDDRQFRYRTIASSWLIATLIAVGYILSRYEEGLPLSPLITAAVVCVFGVIGITVIWALDILLYHTLLSAIAVEEVSMEQKYPWLPQSRSRMSNWLKSTPVTSITFFFYSVSLFALYAVISLLLSLWLIRYSSFWIYINLAIMVICFFLTILGIRKQSKKIEALFRIVDRNDIGNKPTNKSS</sequence>
<comment type="caution">
    <text evidence="2">The sequence shown here is derived from an EMBL/GenBank/DDBJ whole genome shotgun (WGS) entry which is preliminary data.</text>
</comment>
<gene>
    <name evidence="2" type="ORF">JYU14_01725</name>
</gene>
<accession>A0ABS3AQL1</accession>
<feature type="transmembrane region" description="Helical" evidence="1">
    <location>
        <begin position="158"/>
        <end position="178"/>
    </location>
</feature>
<evidence type="ECO:0000313" key="2">
    <source>
        <dbReference type="EMBL" id="MBN4066784.1"/>
    </source>
</evidence>
<feature type="transmembrane region" description="Helical" evidence="1">
    <location>
        <begin position="130"/>
        <end position="152"/>
    </location>
</feature>
<dbReference type="EMBL" id="JAFITR010000024">
    <property type="protein sequence ID" value="MBN4066784.1"/>
    <property type="molecule type" value="Genomic_DNA"/>
</dbReference>
<proteinExistence type="predicted"/>
<feature type="transmembrane region" description="Helical" evidence="1">
    <location>
        <begin position="63"/>
        <end position="83"/>
    </location>
</feature>
<keyword evidence="1" id="KW-0812">Transmembrane</keyword>
<name>A0ABS3AQL1_9BACT</name>
<reference evidence="2 3" key="1">
    <citation type="submission" date="2021-02" db="EMBL/GenBank/DDBJ databases">
        <title>Activity-based single-cell genomes from oceanic crustal fluid captures similar information to metagenomic and metatranscriptomic surveys with orders of magnitude less sampling.</title>
        <authorList>
            <person name="D'Angelo T.S."/>
            <person name="Orcutt B.N."/>
        </authorList>
    </citation>
    <scope>NUCLEOTIDE SEQUENCE [LARGE SCALE GENOMIC DNA]</scope>
    <source>
        <strain evidence="2">AH-315-G07</strain>
    </source>
</reference>
<feature type="transmembrane region" description="Helical" evidence="1">
    <location>
        <begin position="30"/>
        <end position="51"/>
    </location>
</feature>
<keyword evidence="1" id="KW-1133">Transmembrane helix</keyword>
<organism evidence="2 3">
    <name type="scientific">Simkania negevensis</name>
    <dbReference type="NCBI Taxonomy" id="83561"/>
    <lineage>
        <taxon>Bacteria</taxon>
        <taxon>Pseudomonadati</taxon>
        <taxon>Chlamydiota</taxon>
        <taxon>Chlamydiia</taxon>
        <taxon>Parachlamydiales</taxon>
        <taxon>Simkaniaceae</taxon>
        <taxon>Simkania</taxon>
    </lineage>
</organism>
<evidence type="ECO:0000256" key="1">
    <source>
        <dbReference type="SAM" id="Phobius"/>
    </source>
</evidence>
<dbReference type="Proteomes" id="UP000722121">
    <property type="component" value="Unassembled WGS sequence"/>
</dbReference>
<keyword evidence="3" id="KW-1185">Reference proteome</keyword>
<evidence type="ECO:0000313" key="3">
    <source>
        <dbReference type="Proteomes" id="UP000722121"/>
    </source>
</evidence>